<feature type="transmembrane region" description="Helical" evidence="20">
    <location>
        <begin position="316"/>
        <end position="335"/>
    </location>
</feature>
<evidence type="ECO:0000313" key="22">
    <source>
        <dbReference type="Proteomes" id="UP001180715"/>
    </source>
</evidence>
<dbReference type="EC" id="2.7.7.41" evidence="6 18"/>
<proteinExistence type="inferred from homology"/>
<feature type="region of interest" description="Disordered" evidence="19">
    <location>
        <begin position="1"/>
        <end position="129"/>
    </location>
</feature>
<organism evidence="21 22">
    <name type="scientific">Pseudoglutamicibacter albus</name>
    <dbReference type="NCBI Taxonomy" id="98671"/>
    <lineage>
        <taxon>Bacteria</taxon>
        <taxon>Bacillati</taxon>
        <taxon>Actinomycetota</taxon>
        <taxon>Actinomycetes</taxon>
        <taxon>Micrococcales</taxon>
        <taxon>Micrococcaceae</taxon>
        <taxon>Pseudoglutamicibacter</taxon>
    </lineage>
</organism>
<evidence type="ECO:0000256" key="11">
    <source>
        <dbReference type="ARBA" id="ARBA00022692"/>
    </source>
</evidence>
<dbReference type="Pfam" id="PF01148">
    <property type="entry name" value="CTP_transf_1"/>
    <property type="match status" value="1"/>
</dbReference>
<feature type="transmembrane region" description="Helical" evidence="20">
    <location>
        <begin position="372"/>
        <end position="392"/>
    </location>
</feature>
<evidence type="ECO:0000256" key="8">
    <source>
        <dbReference type="ARBA" id="ARBA00022475"/>
    </source>
</evidence>
<feature type="transmembrane region" description="Helical" evidence="20">
    <location>
        <begin position="487"/>
        <end position="504"/>
    </location>
</feature>
<name>A0ABU1YZJ8_9MICC</name>
<feature type="compositionally biased region" description="Low complexity" evidence="19">
    <location>
        <begin position="60"/>
        <end position="71"/>
    </location>
</feature>
<keyword evidence="14" id="KW-0443">Lipid metabolism</keyword>
<evidence type="ECO:0000256" key="6">
    <source>
        <dbReference type="ARBA" id="ARBA00012487"/>
    </source>
</evidence>
<keyword evidence="17" id="KW-1208">Phospholipid metabolism</keyword>
<accession>A0ABU1YZJ8</accession>
<comment type="catalytic activity">
    <reaction evidence="1 18">
        <text>a 1,2-diacyl-sn-glycero-3-phosphate + CTP + H(+) = a CDP-1,2-diacyl-sn-glycerol + diphosphate</text>
        <dbReference type="Rhea" id="RHEA:16229"/>
        <dbReference type="ChEBI" id="CHEBI:15378"/>
        <dbReference type="ChEBI" id="CHEBI:33019"/>
        <dbReference type="ChEBI" id="CHEBI:37563"/>
        <dbReference type="ChEBI" id="CHEBI:58332"/>
        <dbReference type="ChEBI" id="CHEBI:58608"/>
        <dbReference type="EC" id="2.7.7.41"/>
    </reaction>
</comment>
<dbReference type="EMBL" id="JAVDXX010000001">
    <property type="protein sequence ID" value="MDR7293176.1"/>
    <property type="molecule type" value="Genomic_DNA"/>
</dbReference>
<dbReference type="PROSITE" id="PS01315">
    <property type="entry name" value="CDS"/>
    <property type="match status" value="1"/>
</dbReference>
<evidence type="ECO:0000256" key="3">
    <source>
        <dbReference type="ARBA" id="ARBA00005119"/>
    </source>
</evidence>
<protein>
    <recommendedName>
        <fullName evidence="7 18">Phosphatidate cytidylyltransferase</fullName>
        <ecNumber evidence="6 18">2.7.7.41</ecNumber>
    </recommendedName>
</protein>
<feature type="transmembrane region" description="Helical" evidence="20">
    <location>
        <begin position="439"/>
        <end position="457"/>
    </location>
</feature>
<keyword evidence="15 20" id="KW-0472">Membrane</keyword>
<keyword evidence="13 20" id="KW-1133">Transmembrane helix</keyword>
<keyword evidence="10 18" id="KW-0808">Transferase</keyword>
<evidence type="ECO:0000256" key="15">
    <source>
        <dbReference type="ARBA" id="ARBA00023136"/>
    </source>
</evidence>
<comment type="caution">
    <text evidence="21">The sequence shown here is derived from an EMBL/GenBank/DDBJ whole genome shotgun (WGS) entry which is preliminary data.</text>
</comment>
<evidence type="ECO:0000256" key="16">
    <source>
        <dbReference type="ARBA" id="ARBA00023209"/>
    </source>
</evidence>
<dbReference type="PANTHER" id="PTHR46382:SF1">
    <property type="entry name" value="PHOSPHATIDATE CYTIDYLYLTRANSFERASE"/>
    <property type="match status" value="1"/>
</dbReference>
<feature type="compositionally biased region" description="Polar residues" evidence="19">
    <location>
        <begin position="1"/>
        <end position="12"/>
    </location>
</feature>
<evidence type="ECO:0000256" key="4">
    <source>
        <dbReference type="ARBA" id="ARBA00005189"/>
    </source>
</evidence>
<dbReference type="Proteomes" id="UP001180715">
    <property type="component" value="Unassembled WGS sequence"/>
</dbReference>
<dbReference type="RefSeq" id="WP_083285538.1">
    <property type="nucleotide sequence ID" value="NZ_JAVDXX010000001.1"/>
</dbReference>
<feature type="transmembrane region" description="Helical" evidence="20">
    <location>
        <begin position="347"/>
        <end position="366"/>
    </location>
</feature>
<gene>
    <name evidence="21" type="ORF">J2S67_000444</name>
</gene>
<evidence type="ECO:0000256" key="9">
    <source>
        <dbReference type="ARBA" id="ARBA00022516"/>
    </source>
</evidence>
<evidence type="ECO:0000313" key="21">
    <source>
        <dbReference type="EMBL" id="MDR7293176.1"/>
    </source>
</evidence>
<sequence>MTYTSGFRNESSPVEGLGSSVSVDETRARRAASTHVDAPSRASRRPAAPGSRRARRQAERAAAAAAAAAEAETPEAKDLEAPVLETGNAQADTTEPVAEANTAQEVHTAQETHTAPQPIVEAPEPAELRGWRADQNAAWEPAYDETPEPVAAVEAEQDATALYEQDATAAHQEEAPARFGHDATALFEQDATATYDRDALAGQDAVPEEGALPAPYGALEPLSVPDPNDLPEPKPSKAGRNLPAAIGVGAGLLAVLGLGLFVFPYLLIALGCLVAGIGSWEVSRALKARTGIPIPLAPLLITSVALPLLAGIYGPVALSLGLTACLVLVVIWNLLEGRSHGSQSIGLSVLVVGWVPLLASFAFLIFQTERGAAALLTVVLLVVSNDTFGYIVGVTLGKHPMAARISPKKSWEGFAGSLLGATIVGIALCLWVLQIPWWLGVVLAIATVVCATLGDFAESMVKRALGVKDMSNLLPGHGGMMDRLDSLLFAMPFGYAVVMLAEALA</sequence>
<keyword evidence="8" id="KW-1003">Cell membrane</keyword>
<evidence type="ECO:0000256" key="14">
    <source>
        <dbReference type="ARBA" id="ARBA00023098"/>
    </source>
</evidence>
<reference evidence="21" key="1">
    <citation type="submission" date="2023-07" db="EMBL/GenBank/DDBJ databases">
        <title>Sequencing the genomes of 1000 actinobacteria strains.</title>
        <authorList>
            <person name="Klenk H.-P."/>
        </authorList>
    </citation>
    <scope>NUCLEOTIDE SEQUENCE</scope>
    <source>
        <strain evidence="21">DSM 13068</strain>
    </source>
</reference>
<comment type="pathway">
    <text evidence="3 18">Phospholipid metabolism; CDP-diacylglycerol biosynthesis; CDP-diacylglycerol from sn-glycerol 3-phosphate: step 3/3.</text>
</comment>
<dbReference type="PANTHER" id="PTHR46382">
    <property type="entry name" value="PHOSPHATIDATE CYTIDYLYLTRANSFERASE"/>
    <property type="match status" value="1"/>
</dbReference>
<evidence type="ECO:0000256" key="1">
    <source>
        <dbReference type="ARBA" id="ARBA00001698"/>
    </source>
</evidence>
<evidence type="ECO:0000256" key="13">
    <source>
        <dbReference type="ARBA" id="ARBA00022989"/>
    </source>
</evidence>
<feature type="transmembrane region" description="Helical" evidence="20">
    <location>
        <begin position="413"/>
        <end position="433"/>
    </location>
</feature>
<evidence type="ECO:0000256" key="5">
    <source>
        <dbReference type="ARBA" id="ARBA00010185"/>
    </source>
</evidence>
<keyword evidence="11 18" id="KW-0812">Transmembrane</keyword>
<feature type="transmembrane region" description="Helical" evidence="20">
    <location>
        <begin position="290"/>
        <end position="310"/>
    </location>
</feature>
<dbReference type="GO" id="GO:0004605">
    <property type="term" value="F:phosphatidate cytidylyltransferase activity"/>
    <property type="evidence" value="ECO:0007669"/>
    <property type="project" value="UniProtKB-EC"/>
</dbReference>
<keyword evidence="9" id="KW-0444">Lipid biosynthesis</keyword>
<feature type="region of interest" description="Disordered" evidence="19">
    <location>
        <begin position="210"/>
        <end position="236"/>
    </location>
</feature>
<evidence type="ECO:0000256" key="20">
    <source>
        <dbReference type="SAM" id="Phobius"/>
    </source>
</evidence>
<comment type="subcellular location">
    <subcellularLocation>
        <location evidence="2">Cell membrane</location>
        <topology evidence="2">Multi-pass membrane protein</topology>
    </subcellularLocation>
</comment>
<feature type="compositionally biased region" description="Polar residues" evidence="19">
    <location>
        <begin position="101"/>
        <end position="115"/>
    </location>
</feature>
<evidence type="ECO:0000256" key="19">
    <source>
        <dbReference type="SAM" id="MobiDB-lite"/>
    </source>
</evidence>
<evidence type="ECO:0000256" key="7">
    <source>
        <dbReference type="ARBA" id="ARBA00019373"/>
    </source>
</evidence>
<evidence type="ECO:0000256" key="12">
    <source>
        <dbReference type="ARBA" id="ARBA00022695"/>
    </source>
</evidence>
<evidence type="ECO:0000256" key="18">
    <source>
        <dbReference type="RuleBase" id="RU003938"/>
    </source>
</evidence>
<comment type="pathway">
    <text evidence="4">Lipid metabolism.</text>
</comment>
<keyword evidence="22" id="KW-1185">Reference proteome</keyword>
<feature type="compositionally biased region" description="Low complexity" evidence="19">
    <location>
        <begin position="39"/>
        <end position="51"/>
    </location>
</feature>
<keyword evidence="16" id="KW-0594">Phospholipid biosynthesis</keyword>
<dbReference type="InterPro" id="IPR000374">
    <property type="entry name" value="PC_trans"/>
</dbReference>
<evidence type="ECO:0000256" key="2">
    <source>
        <dbReference type="ARBA" id="ARBA00004651"/>
    </source>
</evidence>
<feature type="transmembrane region" description="Helical" evidence="20">
    <location>
        <begin position="245"/>
        <end position="278"/>
    </location>
</feature>
<evidence type="ECO:0000256" key="17">
    <source>
        <dbReference type="ARBA" id="ARBA00023264"/>
    </source>
</evidence>
<comment type="similarity">
    <text evidence="5 18">Belongs to the CDS family.</text>
</comment>
<keyword evidence="12 18" id="KW-0548">Nucleotidyltransferase</keyword>
<evidence type="ECO:0000256" key="10">
    <source>
        <dbReference type="ARBA" id="ARBA00022679"/>
    </source>
</evidence>